<keyword evidence="9" id="KW-1185">Reference proteome</keyword>
<reference evidence="8 9" key="1">
    <citation type="submission" date="2022-04" db="EMBL/GenBank/DDBJ databases">
        <title>Hymenobacter sp. isolated from the air.</title>
        <authorList>
            <person name="Won M."/>
            <person name="Lee C.-M."/>
            <person name="Woen H.-Y."/>
            <person name="Kwon S.-W."/>
        </authorList>
    </citation>
    <scope>NUCLEOTIDE SEQUENCE [LARGE SCALE GENOMIC DNA]</scope>
    <source>
        <strain evidence="9">5413 J-13</strain>
    </source>
</reference>
<feature type="domain" description="RagB/SusD" evidence="6">
    <location>
        <begin position="338"/>
        <end position="463"/>
    </location>
</feature>
<protein>
    <submittedName>
        <fullName evidence="8">RagB/SusD family nutrient uptake outer membrane protein</fullName>
    </submittedName>
</protein>
<dbReference type="SUPFAM" id="SSF48452">
    <property type="entry name" value="TPR-like"/>
    <property type="match status" value="1"/>
</dbReference>
<evidence type="ECO:0000256" key="2">
    <source>
        <dbReference type="ARBA" id="ARBA00006275"/>
    </source>
</evidence>
<evidence type="ECO:0000313" key="8">
    <source>
        <dbReference type="EMBL" id="UOR05710.1"/>
    </source>
</evidence>
<dbReference type="InterPro" id="IPR012944">
    <property type="entry name" value="SusD_RagB_dom"/>
</dbReference>
<evidence type="ECO:0000259" key="7">
    <source>
        <dbReference type="Pfam" id="PF14322"/>
    </source>
</evidence>
<evidence type="ECO:0000256" key="5">
    <source>
        <dbReference type="ARBA" id="ARBA00023237"/>
    </source>
</evidence>
<dbReference type="EMBL" id="CP095053">
    <property type="protein sequence ID" value="UOR05710.1"/>
    <property type="molecule type" value="Genomic_DNA"/>
</dbReference>
<evidence type="ECO:0000256" key="1">
    <source>
        <dbReference type="ARBA" id="ARBA00004442"/>
    </source>
</evidence>
<feature type="domain" description="SusD-like N-terminal" evidence="7">
    <location>
        <begin position="18"/>
        <end position="225"/>
    </location>
</feature>
<dbReference type="Gene3D" id="1.25.40.390">
    <property type="match status" value="1"/>
</dbReference>
<comment type="subcellular location">
    <subcellularLocation>
        <location evidence="1">Cell outer membrane</location>
    </subcellularLocation>
</comment>
<dbReference type="CDD" id="cd08977">
    <property type="entry name" value="SusD"/>
    <property type="match status" value="1"/>
</dbReference>
<organism evidence="8 9">
    <name type="scientific">Hymenobacter aerilatus</name>
    <dbReference type="NCBI Taxonomy" id="2932251"/>
    <lineage>
        <taxon>Bacteria</taxon>
        <taxon>Pseudomonadati</taxon>
        <taxon>Bacteroidota</taxon>
        <taxon>Cytophagia</taxon>
        <taxon>Cytophagales</taxon>
        <taxon>Hymenobacteraceae</taxon>
        <taxon>Hymenobacter</taxon>
    </lineage>
</organism>
<comment type="similarity">
    <text evidence="2">Belongs to the SusD family.</text>
</comment>
<dbReference type="Pfam" id="PF07980">
    <property type="entry name" value="SusD_RagB"/>
    <property type="match status" value="1"/>
</dbReference>
<dbReference type="KEGG" id="haei:MUN82_01095"/>
<evidence type="ECO:0000313" key="9">
    <source>
        <dbReference type="Proteomes" id="UP000829925"/>
    </source>
</evidence>
<keyword evidence="3" id="KW-0732">Signal</keyword>
<dbReference type="GO" id="GO:0009279">
    <property type="term" value="C:cell outer membrane"/>
    <property type="evidence" value="ECO:0007669"/>
    <property type="project" value="UniProtKB-SubCell"/>
</dbReference>
<dbReference type="RefSeq" id="WP_245094076.1">
    <property type="nucleotide sequence ID" value="NZ_CP095053.1"/>
</dbReference>
<keyword evidence="5" id="KW-0998">Cell outer membrane</keyword>
<dbReference type="InterPro" id="IPR011990">
    <property type="entry name" value="TPR-like_helical_dom_sf"/>
</dbReference>
<evidence type="ECO:0000259" key="6">
    <source>
        <dbReference type="Pfam" id="PF07980"/>
    </source>
</evidence>
<keyword evidence="4" id="KW-0472">Membrane</keyword>
<evidence type="ECO:0000256" key="3">
    <source>
        <dbReference type="ARBA" id="ARBA00022729"/>
    </source>
</evidence>
<dbReference type="Proteomes" id="UP000829925">
    <property type="component" value="Chromosome"/>
</dbReference>
<accession>A0A8T9SZP6</accession>
<proteinExistence type="inferred from homology"/>
<gene>
    <name evidence="8" type="ORF">MUN82_01095</name>
</gene>
<name>A0A8T9SZP6_9BACT</name>
<dbReference type="Pfam" id="PF14322">
    <property type="entry name" value="SusD-like_3"/>
    <property type="match status" value="1"/>
</dbReference>
<dbReference type="AlphaFoldDB" id="A0A8T9SZP6"/>
<sequence length="465" mass="50199">MALGLTLGSGLTSCEKQLDLDPYQSVDAATALNTQDKVGSAVIGLYSQLDDPSLYGTDLILVPELLGADNYITFQGTFTNYRQLTARTTNALNSSAEAIWREAYQEINQTNLVIDALPVVTDPTLKATYEGEARFVRALMYYNLVNLYAQQYVAGGTNTQLGVPISLVPVKSLQEASVLGTRATVAQVYSQILTDLTQAAQLLPTANGVRATRYTAQALQARVYLQQGNYTAAATAANSVIANSRKALSPTLQAVFTNRNSSETLLEIQQNEQNNAGTSNSGLATLFASIGQLGRGDVAVQSTFANQYSTADARGRAQLLYVGTGARAGSLRSGKWTTYGQNIPVIRLAEMYLIRAEAALQAGNRSSALADVNIVRQRSSATPLTDAELTQQAILRERQLELAFEGFRIYDLKRTNTDLVRTVTDEDGNPRNVVTPITNNLLTLPIPQREINVNAQLVQNPGYGG</sequence>
<evidence type="ECO:0000256" key="4">
    <source>
        <dbReference type="ARBA" id="ARBA00023136"/>
    </source>
</evidence>
<dbReference type="InterPro" id="IPR033985">
    <property type="entry name" value="SusD-like_N"/>
</dbReference>